<dbReference type="InterPro" id="IPR057326">
    <property type="entry name" value="KR_dom"/>
</dbReference>
<dbReference type="Gene3D" id="3.40.50.720">
    <property type="entry name" value="NAD(P)-binding Rossmann-like Domain"/>
    <property type="match status" value="1"/>
</dbReference>
<dbReference type="PROSITE" id="PS00061">
    <property type="entry name" value="ADH_SHORT"/>
    <property type="match status" value="1"/>
</dbReference>
<dbReference type="InterPro" id="IPR020904">
    <property type="entry name" value="Sc_DH/Rdtase_CS"/>
</dbReference>
<proteinExistence type="inferred from homology"/>
<reference evidence="4 5" key="1">
    <citation type="submission" date="2020-01" db="EMBL/GenBank/DDBJ databases">
        <title>Genome sequencing of strain KACC 21265.</title>
        <authorList>
            <person name="Heo J."/>
            <person name="Kim S.-J."/>
            <person name="Kim J.-S."/>
            <person name="Hong S.-B."/>
            <person name="Kwon S.-W."/>
        </authorList>
    </citation>
    <scope>NUCLEOTIDE SEQUENCE [LARGE SCALE GENOMIC DNA]</scope>
    <source>
        <strain evidence="4 5">KACC 21265</strain>
    </source>
</reference>
<evidence type="ECO:0000256" key="2">
    <source>
        <dbReference type="ARBA" id="ARBA00023002"/>
    </source>
</evidence>
<dbReference type="PRINTS" id="PR00080">
    <property type="entry name" value="SDRFAMILY"/>
</dbReference>
<dbReference type="PRINTS" id="PR00081">
    <property type="entry name" value="GDHRDH"/>
</dbReference>
<dbReference type="InterPro" id="IPR002347">
    <property type="entry name" value="SDR_fam"/>
</dbReference>
<dbReference type="PANTHER" id="PTHR43639:SF1">
    <property type="entry name" value="SHORT-CHAIN DEHYDROGENASE_REDUCTASE FAMILY PROTEIN"/>
    <property type="match status" value="1"/>
</dbReference>
<sequence>MGKLENKVAVVTGASKGIGAAIARRLAAEGASVVVNYSSSKEGADKVVADITAAGGKAVAIGGSVAVEAEVVRLFDEVKKAYGRVDVLVNNAGVYSFSPIESVTTEEYRRQFDTNVMGTLLTVKTALPLFPASGGSVVNISSVVSTLAPPGSSIYSGTKGAVDTITRVLAKELGPKNIRVNAINPGMVATEGTDTAGFLGSDFEKQVVATTPLGRIGQPEDIALPAAFLASDEARWITGETLFVSGGSAI</sequence>
<dbReference type="InterPro" id="IPR036291">
    <property type="entry name" value="NAD(P)-bd_dom_sf"/>
</dbReference>
<feature type="domain" description="Ketoreductase" evidence="3">
    <location>
        <begin position="7"/>
        <end position="186"/>
    </location>
</feature>
<keyword evidence="2 4" id="KW-0560">Oxidoreductase</keyword>
<dbReference type="EC" id="1.1.1.47" evidence="4"/>
<evidence type="ECO:0000313" key="4">
    <source>
        <dbReference type="EMBL" id="QHJ01312.1"/>
    </source>
</evidence>
<keyword evidence="5" id="KW-1185">Reference proteome</keyword>
<comment type="similarity">
    <text evidence="1">Belongs to the short-chain dehydrogenases/reductases (SDR) family.</text>
</comment>
<dbReference type="KEGG" id="xyk:GT347_26980"/>
<dbReference type="SMART" id="SM00822">
    <property type="entry name" value="PKS_KR"/>
    <property type="match status" value="1"/>
</dbReference>
<dbReference type="NCBIfam" id="NF005559">
    <property type="entry name" value="PRK07231.1"/>
    <property type="match status" value="1"/>
</dbReference>
<evidence type="ECO:0000313" key="5">
    <source>
        <dbReference type="Proteomes" id="UP000464787"/>
    </source>
</evidence>
<dbReference type="SUPFAM" id="SSF51735">
    <property type="entry name" value="NAD(P)-binding Rossmann-fold domains"/>
    <property type="match status" value="1"/>
</dbReference>
<dbReference type="PANTHER" id="PTHR43639">
    <property type="entry name" value="OXIDOREDUCTASE, SHORT-CHAIN DEHYDROGENASE/REDUCTASE FAMILY (AFU_ORTHOLOGUE AFUA_5G02870)"/>
    <property type="match status" value="1"/>
</dbReference>
<dbReference type="FunFam" id="3.40.50.720:FF:000084">
    <property type="entry name" value="Short-chain dehydrogenase reductase"/>
    <property type="match status" value="1"/>
</dbReference>
<protein>
    <submittedName>
        <fullName evidence="4">Glucose 1-dehydrogenase</fullName>
        <ecNumber evidence="4">1.1.1.47</ecNumber>
    </submittedName>
</protein>
<gene>
    <name evidence="4" type="ORF">GT347_26980</name>
</gene>
<dbReference type="EMBL" id="CP047650">
    <property type="protein sequence ID" value="QHJ01312.1"/>
    <property type="molecule type" value="Genomic_DNA"/>
</dbReference>
<dbReference type="RefSeq" id="WP_160555120.1">
    <property type="nucleotide sequence ID" value="NZ_CP047650.1"/>
</dbReference>
<organism evidence="4 5">
    <name type="scientific">Xylophilus rhododendri</name>
    <dbReference type="NCBI Taxonomy" id="2697032"/>
    <lineage>
        <taxon>Bacteria</taxon>
        <taxon>Pseudomonadati</taxon>
        <taxon>Pseudomonadota</taxon>
        <taxon>Betaproteobacteria</taxon>
        <taxon>Burkholderiales</taxon>
        <taxon>Xylophilus</taxon>
    </lineage>
</organism>
<accession>A0A857JDN3</accession>
<name>A0A857JDN3_9BURK</name>
<evidence type="ECO:0000259" key="3">
    <source>
        <dbReference type="SMART" id="SM00822"/>
    </source>
</evidence>
<evidence type="ECO:0000256" key="1">
    <source>
        <dbReference type="ARBA" id="ARBA00006484"/>
    </source>
</evidence>
<dbReference type="Proteomes" id="UP000464787">
    <property type="component" value="Chromosome"/>
</dbReference>
<dbReference type="GO" id="GO:0047936">
    <property type="term" value="F:glucose 1-dehydrogenase [NAD(P)+] activity"/>
    <property type="evidence" value="ECO:0007669"/>
    <property type="project" value="UniProtKB-EC"/>
</dbReference>
<dbReference type="Pfam" id="PF13561">
    <property type="entry name" value="adh_short_C2"/>
    <property type="match status" value="1"/>
</dbReference>
<dbReference type="AlphaFoldDB" id="A0A857JDN3"/>